<keyword evidence="8" id="KW-0413">Isomerase</keyword>
<dbReference type="Gene3D" id="3.40.30.10">
    <property type="entry name" value="Glutaredoxin"/>
    <property type="match status" value="1"/>
</dbReference>
<evidence type="ECO:0000313" key="9">
    <source>
        <dbReference type="Proteomes" id="UP000236723"/>
    </source>
</evidence>
<dbReference type="GO" id="GO:0016853">
    <property type="term" value="F:isomerase activity"/>
    <property type="evidence" value="ECO:0007669"/>
    <property type="project" value="UniProtKB-KW"/>
</dbReference>
<dbReference type="InterPro" id="IPR036249">
    <property type="entry name" value="Thioredoxin-like_sf"/>
</dbReference>
<evidence type="ECO:0000313" key="8">
    <source>
        <dbReference type="EMBL" id="SEF53240.1"/>
    </source>
</evidence>
<evidence type="ECO:0000256" key="5">
    <source>
        <dbReference type="ARBA" id="ARBA00023284"/>
    </source>
</evidence>
<dbReference type="SUPFAM" id="SSF52833">
    <property type="entry name" value="Thioredoxin-like"/>
    <property type="match status" value="1"/>
</dbReference>
<sequence>MGRNRRDSARKRMAELRAREAARAHRRRALATVLGALVVIAVTILAVVLLRGGENSRSGYRGSLAPLTRQADGSVVMARPGVSGPVLEIYEDFQCPACKSMEEATGKTVKELAAAGEAKVVYRPFWLFRNSPEPTRGNSLRALNASLCAPADTWIAYHDRLFAEQGPENSPGFRDEDLISWARQVGIGDGGFASCVTGVRKSAQIDQADAAATKAGVQSTPWVTLNGRRLDQKTVFTPDGLRRAVREVAR</sequence>
<evidence type="ECO:0000256" key="1">
    <source>
        <dbReference type="ARBA" id="ARBA00005791"/>
    </source>
</evidence>
<dbReference type="GO" id="GO:0016491">
    <property type="term" value="F:oxidoreductase activity"/>
    <property type="evidence" value="ECO:0007669"/>
    <property type="project" value="UniProtKB-KW"/>
</dbReference>
<accession>A0A1H5SS48</accession>
<keyword evidence="9" id="KW-1185">Reference proteome</keyword>
<gene>
    <name evidence="8" type="ORF">SAMN04489712_101336</name>
</gene>
<keyword evidence="5" id="KW-0676">Redox-active center</keyword>
<keyword evidence="6" id="KW-1133">Transmembrane helix</keyword>
<dbReference type="EMBL" id="FNVO01000001">
    <property type="protein sequence ID" value="SEF53240.1"/>
    <property type="molecule type" value="Genomic_DNA"/>
</dbReference>
<feature type="domain" description="Thioredoxin-like fold" evidence="7">
    <location>
        <begin position="86"/>
        <end position="234"/>
    </location>
</feature>
<dbReference type="Proteomes" id="UP000236723">
    <property type="component" value="Unassembled WGS sequence"/>
</dbReference>
<keyword evidence="6" id="KW-0812">Transmembrane</keyword>
<keyword evidence="3" id="KW-0560">Oxidoreductase</keyword>
<dbReference type="RefSeq" id="WP_103935789.1">
    <property type="nucleotide sequence ID" value="NZ_FNVO01000001.1"/>
</dbReference>
<dbReference type="OrthoDB" id="4135024at2"/>
<evidence type="ECO:0000256" key="2">
    <source>
        <dbReference type="ARBA" id="ARBA00022729"/>
    </source>
</evidence>
<feature type="transmembrane region" description="Helical" evidence="6">
    <location>
        <begin position="29"/>
        <end position="50"/>
    </location>
</feature>
<keyword evidence="4" id="KW-1015">Disulfide bond</keyword>
<dbReference type="PANTHER" id="PTHR13887">
    <property type="entry name" value="GLUTATHIONE S-TRANSFERASE KAPPA"/>
    <property type="match status" value="1"/>
</dbReference>
<dbReference type="AlphaFoldDB" id="A0A1H5SS48"/>
<keyword evidence="6" id="KW-0472">Membrane</keyword>
<evidence type="ECO:0000256" key="6">
    <source>
        <dbReference type="SAM" id="Phobius"/>
    </source>
</evidence>
<keyword evidence="2" id="KW-0732">Signal</keyword>
<dbReference type="InterPro" id="IPR012336">
    <property type="entry name" value="Thioredoxin-like_fold"/>
</dbReference>
<evidence type="ECO:0000256" key="3">
    <source>
        <dbReference type="ARBA" id="ARBA00023002"/>
    </source>
</evidence>
<evidence type="ECO:0000259" key="7">
    <source>
        <dbReference type="Pfam" id="PF13462"/>
    </source>
</evidence>
<dbReference type="PANTHER" id="PTHR13887:SF14">
    <property type="entry name" value="DISULFIDE BOND FORMATION PROTEIN D"/>
    <property type="match status" value="1"/>
</dbReference>
<organism evidence="8 9">
    <name type="scientific">Thermomonospora echinospora</name>
    <dbReference type="NCBI Taxonomy" id="1992"/>
    <lineage>
        <taxon>Bacteria</taxon>
        <taxon>Bacillati</taxon>
        <taxon>Actinomycetota</taxon>
        <taxon>Actinomycetes</taxon>
        <taxon>Streptosporangiales</taxon>
        <taxon>Thermomonosporaceae</taxon>
        <taxon>Thermomonospora</taxon>
    </lineage>
</organism>
<name>A0A1H5SS48_9ACTN</name>
<dbReference type="CDD" id="cd02972">
    <property type="entry name" value="DsbA_family"/>
    <property type="match status" value="1"/>
</dbReference>
<evidence type="ECO:0000256" key="4">
    <source>
        <dbReference type="ARBA" id="ARBA00023157"/>
    </source>
</evidence>
<dbReference type="Pfam" id="PF13462">
    <property type="entry name" value="Thioredoxin_4"/>
    <property type="match status" value="1"/>
</dbReference>
<protein>
    <submittedName>
        <fullName evidence="8">Protein-disulfide isomerase</fullName>
    </submittedName>
</protein>
<proteinExistence type="inferred from homology"/>
<comment type="similarity">
    <text evidence="1">Belongs to the thioredoxin family. DsbA subfamily.</text>
</comment>
<reference evidence="9" key="1">
    <citation type="submission" date="2016-10" db="EMBL/GenBank/DDBJ databases">
        <authorList>
            <person name="Varghese N."/>
            <person name="Submissions S."/>
        </authorList>
    </citation>
    <scope>NUCLEOTIDE SEQUENCE [LARGE SCALE GENOMIC DNA]</scope>
    <source>
        <strain evidence="9">DSM 43163</strain>
    </source>
</reference>